<reference evidence="4" key="1">
    <citation type="journal article" date="2023" name="Front. Mar. Sci.">
        <title>A new Merluccius polli reference genome to investigate the effects of global change in West African waters.</title>
        <authorList>
            <person name="Mateo J.L."/>
            <person name="Blanco-Fernandez C."/>
            <person name="Garcia-Vazquez E."/>
            <person name="Machado-Schiaffino G."/>
        </authorList>
    </citation>
    <scope>NUCLEOTIDE SEQUENCE</scope>
    <source>
        <strain evidence="4">C29</strain>
        <tissue evidence="4">Fin</tissue>
    </source>
</reference>
<feature type="compositionally biased region" description="Low complexity" evidence="3">
    <location>
        <begin position="445"/>
        <end position="462"/>
    </location>
</feature>
<feature type="compositionally biased region" description="Low complexity" evidence="3">
    <location>
        <begin position="33"/>
        <end position="49"/>
    </location>
</feature>
<gene>
    <name evidence="4" type="primary">SLAIN2</name>
    <name evidence="4" type="ORF">N1851_023541</name>
</gene>
<dbReference type="PANTHER" id="PTHR22406:SF4">
    <property type="entry name" value="SLAIN MOTIF-CONTAINING PROTEIN 2"/>
    <property type="match status" value="1"/>
</dbReference>
<dbReference type="GO" id="GO:0031122">
    <property type="term" value="P:cytoplasmic microtubule organization"/>
    <property type="evidence" value="ECO:0007669"/>
    <property type="project" value="TreeGrafter"/>
</dbReference>
<evidence type="ECO:0000313" key="4">
    <source>
        <dbReference type="EMBL" id="KAK0139578.1"/>
    </source>
</evidence>
<feature type="region of interest" description="Disordered" evidence="3">
    <location>
        <begin position="607"/>
        <end position="720"/>
    </location>
</feature>
<feature type="compositionally biased region" description="Polar residues" evidence="3">
    <location>
        <begin position="523"/>
        <end position="571"/>
    </location>
</feature>
<feature type="region of interest" description="Disordered" evidence="3">
    <location>
        <begin position="507"/>
        <end position="571"/>
    </location>
</feature>
<dbReference type="GO" id="GO:0031116">
    <property type="term" value="P:positive regulation of microtubule polymerization"/>
    <property type="evidence" value="ECO:0007669"/>
    <property type="project" value="TreeGrafter"/>
</dbReference>
<feature type="region of interest" description="Disordered" evidence="3">
    <location>
        <begin position="388"/>
        <end position="414"/>
    </location>
</feature>
<dbReference type="InterPro" id="IPR026179">
    <property type="entry name" value="Slain"/>
</dbReference>
<organism evidence="4 5">
    <name type="scientific">Merluccius polli</name>
    <name type="common">Benguela hake</name>
    <name type="synonym">Merluccius cadenati</name>
    <dbReference type="NCBI Taxonomy" id="89951"/>
    <lineage>
        <taxon>Eukaryota</taxon>
        <taxon>Metazoa</taxon>
        <taxon>Chordata</taxon>
        <taxon>Craniata</taxon>
        <taxon>Vertebrata</taxon>
        <taxon>Euteleostomi</taxon>
        <taxon>Actinopterygii</taxon>
        <taxon>Neopterygii</taxon>
        <taxon>Teleostei</taxon>
        <taxon>Neoteleostei</taxon>
        <taxon>Acanthomorphata</taxon>
        <taxon>Zeiogadaria</taxon>
        <taxon>Gadariae</taxon>
        <taxon>Gadiformes</taxon>
        <taxon>Gadoidei</taxon>
        <taxon>Merlucciidae</taxon>
        <taxon>Merluccius</taxon>
    </lineage>
</organism>
<comment type="similarity">
    <text evidence="1">Belongs to the SLAIN motif-containing family.</text>
</comment>
<keyword evidence="5" id="KW-1185">Reference proteome</keyword>
<sequence>MEDINSNINADLEVRKLQDLVKKLEQQNEQLRSRSSLLSSSSSSGVGVSAGHLRPHSAGYDSPMSASLAAFGGGTGGGGTGGGYGGGLLLENQRCLSPRLSSSSYDGFRRSYAGEGASFLGGFKDGGGGGGGGGDDSILDELEILDLEDMDCLNEEEDSWLYEAKLNSPLQKALSPMVWCRQALDHPSPDMESAKRSLIHRLELTMSGTYTSISFTHTYTDIHNSSSHTYTGNKRRSLYGSPYTQQMGYGSPFSTNTANSPCGSAFNSPSSTPCRVPIVRQQLMPGNTVYQRNAAAERNPPAVSPQSSVDSELSTSEMDEDSVGSSTTYKLNDVTDVQILARMQEESLRQDYAATASRRSSGSSCHSLRRSTFSDQELDAHSLDDEDEILPPAFHPLPNRFSPSPRHSPARLASQLPPLPLAGALHRLRPLPHLPAADEPRARIPPANHEPAAAAPPLAAEPWGRAADQRGEERSNRTSQSDCSAPSCSLSCGSGFVEKLRRSLPNLSRSSLPACPGPEPVKNSRSMESNLQTPNGGSPRHQNQSATARTPRSSTPSRATPKTKQHLQSPSALRVPLSCCFGEEADFIPSPSKLRSPAMPSPLALRQPLKATSNPGSGASTPVRSLAPPRSGLPRPSAPLGGRRRHPTAPHQAGTTRLCPPPGPMAVPGTTGRKAVTEAHHQRVLHTTHPDRGRRFNVALYPESSKRQEEKDFTQVPLKS</sequence>
<proteinExistence type="inferred from homology"/>
<feature type="compositionally biased region" description="Low complexity" evidence="3">
    <location>
        <begin position="357"/>
        <end position="366"/>
    </location>
</feature>
<feature type="compositionally biased region" description="Basic and acidic residues" evidence="3">
    <location>
        <begin position="467"/>
        <end position="476"/>
    </location>
</feature>
<comment type="caution">
    <text evidence="4">The sequence shown here is derived from an EMBL/GenBank/DDBJ whole genome shotgun (WGS) entry which is preliminary data.</text>
</comment>
<keyword evidence="2" id="KW-0175">Coiled coil</keyword>
<dbReference type="GO" id="GO:0035371">
    <property type="term" value="C:microtubule plus-end"/>
    <property type="evidence" value="ECO:0007669"/>
    <property type="project" value="TreeGrafter"/>
</dbReference>
<dbReference type="GO" id="GO:0007020">
    <property type="term" value="P:microtubule nucleation"/>
    <property type="evidence" value="ECO:0007669"/>
    <property type="project" value="TreeGrafter"/>
</dbReference>
<evidence type="ECO:0000256" key="2">
    <source>
        <dbReference type="ARBA" id="ARBA00023054"/>
    </source>
</evidence>
<protein>
    <submittedName>
        <fullName evidence="4">SLAIN motif-containing protein 2</fullName>
    </submittedName>
</protein>
<evidence type="ECO:0000256" key="1">
    <source>
        <dbReference type="ARBA" id="ARBA00006652"/>
    </source>
</evidence>
<evidence type="ECO:0000256" key="3">
    <source>
        <dbReference type="SAM" id="MobiDB-lite"/>
    </source>
</evidence>
<dbReference type="PANTHER" id="PTHR22406">
    <property type="entry name" value="NASCENT POLYPEPTIDE-ASSOCIATED COMPLEX SUBUNIT ALPHA, MUSCLE-SPECIFIC FORM"/>
    <property type="match status" value="1"/>
</dbReference>
<feature type="region of interest" description="Disordered" evidence="3">
    <location>
        <begin position="28"/>
        <end position="50"/>
    </location>
</feature>
<feature type="region of interest" description="Disordered" evidence="3">
    <location>
        <begin position="296"/>
        <end position="327"/>
    </location>
</feature>
<feature type="compositionally biased region" description="Polar residues" evidence="3">
    <location>
        <begin position="477"/>
        <end position="489"/>
    </location>
</feature>
<feature type="compositionally biased region" description="Basic and acidic residues" evidence="3">
    <location>
        <begin position="704"/>
        <end position="713"/>
    </location>
</feature>
<feature type="compositionally biased region" description="Polar residues" evidence="3">
    <location>
        <begin position="304"/>
        <end position="316"/>
    </location>
</feature>
<dbReference type="Pfam" id="PF15301">
    <property type="entry name" value="SLAIN"/>
    <property type="match status" value="1"/>
</dbReference>
<accession>A0AA47NWJ5</accession>
<feature type="region of interest" description="Disordered" evidence="3">
    <location>
        <begin position="435"/>
        <end position="489"/>
    </location>
</feature>
<name>A0AA47NWJ5_MERPO</name>
<feature type="region of interest" description="Disordered" evidence="3">
    <location>
        <begin position="351"/>
        <end position="372"/>
    </location>
</feature>
<evidence type="ECO:0000313" key="5">
    <source>
        <dbReference type="Proteomes" id="UP001174136"/>
    </source>
</evidence>
<dbReference type="EMBL" id="JAOPHQ010004335">
    <property type="protein sequence ID" value="KAK0139578.1"/>
    <property type="molecule type" value="Genomic_DNA"/>
</dbReference>
<dbReference type="Proteomes" id="UP001174136">
    <property type="component" value="Unassembled WGS sequence"/>
</dbReference>
<dbReference type="AlphaFoldDB" id="A0AA47NWJ5"/>
<feature type="compositionally biased region" description="Polar residues" evidence="3">
    <location>
        <begin position="610"/>
        <end position="623"/>
    </location>
</feature>